<feature type="compositionally biased region" description="Basic and acidic residues" evidence="1">
    <location>
        <begin position="29"/>
        <end position="38"/>
    </location>
</feature>
<feature type="domain" description="DUF8207" evidence="2">
    <location>
        <begin position="74"/>
        <end position="125"/>
    </location>
</feature>
<evidence type="ECO:0000313" key="3">
    <source>
        <dbReference type="EnsemblMetazoa" id="XP_050503363.1"/>
    </source>
</evidence>
<dbReference type="EnsemblMetazoa" id="XM_050647405.1">
    <property type="protein sequence ID" value="XP_050503362.1"/>
    <property type="gene ID" value="LOC126882442"/>
</dbReference>
<organism evidence="3 4">
    <name type="scientific">Diabrotica virgifera virgifera</name>
    <name type="common">western corn rootworm</name>
    <dbReference type="NCBI Taxonomy" id="50390"/>
    <lineage>
        <taxon>Eukaryota</taxon>
        <taxon>Metazoa</taxon>
        <taxon>Ecdysozoa</taxon>
        <taxon>Arthropoda</taxon>
        <taxon>Hexapoda</taxon>
        <taxon>Insecta</taxon>
        <taxon>Pterygota</taxon>
        <taxon>Neoptera</taxon>
        <taxon>Endopterygota</taxon>
        <taxon>Coleoptera</taxon>
        <taxon>Polyphaga</taxon>
        <taxon>Cucujiformia</taxon>
        <taxon>Chrysomeloidea</taxon>
        <taxon>Chrysomelidae</taxon>
        <taxon>Galerucinae</taxon>
        <taxon>Diabroticina</taxon>
        <taxon>Diabroticites</taxon>
        <taxon>Diabrotica</taxon>
    </lineage>
</organism>
<accession>A0ABM5JZJ8</accession>
<evidence type="ECO:0000313" key="4">
    <source>
        <dbReference type="Proteomes" id="UP001652700"/>
    </source>
</evidence>
<dbReference type="InterPro" id="IPR058520">
    <property type="entry name" value="DUF8207"/>
</dbReference>
<protein>
    <recommendedName>
        <fullName evidence="2">DUF8207 domain-containing protein</fullName>
    </recommendedName>
</protein>
<name>A0ABM5JZJ8_DIAVI</name>
<keyword evidence="4" id="KW-1185">Reference proteome</keyword>
<sequence length="130" mass="15514">MQREQQLKTVLTPSTEPLGELNNYLKTSHQTEKHEETSGHQNNRLRNMRQKDEESTDEEEDEHLQKYWHHSPDLDRAYGPHYVWKTDKWLMGDMEIKFAPKNILINDSKYKATCGLYTIILYVSSRLYTK</sequence>
<feature type="region of interest" description="Disordered" evidence="1">
    <location>
        <begin position="1"/>
        <end position="65"/>
    </location>
</feature>
<evidence type="ECO:0000256" key="1">
    <source>
        <dbReference type="SAM" id="MobiDB-lite"/>
    </source>
</evidence>
<dbReference type="RefSeq" id="XP_050503363.1">
    <property type="nucleotide sequence ID" value="XM_050647406.1"/>
</dbReference>
<reference evidence="3" key="1">
    <citation type="submission" date="2025-05" db="UniProtKB">
        <authorList>
            <consortium name="EnsemblMetazoa"/>
        </authorList>
    </citation>
    <scope>IDENTIFICATION</scope>
</reference>
<dbReference type="Pfam" id="PF26634">
    <property type="entry name" value="DUF8207"/>
    <property type="match status" value="1"/>
</dbReference>
<dbReference type="GeneID" id="126882442"/>
<dbReference type="RefSeq" id="XP_050503362.1">
    <property type="nucleotide sequence ID" value="XM_050647405.1"/>
</dbReference>
<proteinExistence type="predicted"/>
<dbReference type="Proteomes" id="UP001652700">
    <property type="component" value="Unplaced"/>
</dbReference>
<dbReference type="EnsemblMetazoa" id="XM_050647406.1">
    <property type="protein sequence ID" value="XP_050503363.1"/>
    <property type="gene ID" value="LOC126882442"/>
</dbReference>
<evidence type="ECO:0000259" key="2">
    <source>
        <dbReference type="Pfam" id="PF26634"/>
    </source>
</evidence>